<evidence type="ECO:0000256" key="1">
    <source>
        <dbReference type="ARBA" id="ARBA00022603"/>
    </source>
</evidence>
<dbReference type="PANTHER" id="PTHR40048">
    <property type="entry name" value="RHAMNOSYL O-METHYLTRANSFERASE"/>
    <property type="match status" value="1"/>
</dbReference>
<evidence type="ECO:0000313" key="4">
    <source>
        <dbReference type="Proteomes" id="UP000653578"/>
    </source>
</evidence>
<dbReference type="InterPro" id="IPR007072">
    <property type="entry name" value="RNMT_CmcI"/>
</dbReference>
<keyword evidence="1" id="KW-0489">Methyltransferase</keyword>
<dbReference type="Gene3D" id="3.40.50.150">
    <property type="entry name" value="Vaccinia Virus protein VP39"/>
    <property type="match status" value="1"/>
</dbReference>
<dbReference type="EMBL" id="WHNY01000065">
    <property type="protein sequence ID" value="NOU66741.1"/>
    <property type="molecule type" value="Genomic_DNA"/>
</dbReference>
<organism evidence="3 4">
    <name type="scientific">Paenibacillus plantarum</name>
    <dbReference type="NCBI Taxonomy" id="2654975"/>
    <lineage>
        <taxon>Bacteria</taxon>
        <taxon>Bacillati</taxon>
        <taxon>Bacillota</taxon>
        <taxon>Bacilli</taxon>
        <taxon>Bacillales</taxon>
        <taxon>Paenibacillaceae</taxon>
        <taxon>Paenibacillus</taxon>
    </lineage>
</organism>
<dbReference type="SUPFAM" id="SSF53335">
    <property type="entry name" value="S-adenosyl-L-methionine-dependent methyltransferases"/>
    <property type="match status" value="1"/>
</dbReference>
<protein>
    <submittedName>
        <fullName evidence="3">Hydroxylase</fullName>
    </submittedName>
</protein>
<dbReference type="PANTHER" id="PTHR40048:SF1">
    <property type="entry name" value="RHAMNOSYL O-METHYLTRANSFERASE"/>
    <property type="match status" value="1"/>
</dbReference>
<dbReference type="Pfam" id="PF04989">
    <property type="entry name" value="RMNT_CmcI"/>
    <property type="match status" value="1"/>
</dbReference>
<proteinExistence type="predicted"/>
<keyword evidence="4" id="KW-1185">Reference proteome</keyword>
<evidence type="ECO:0000313" key="3">
    <source>
        <dbReference type="EMBL" id="NOU66741.1"/>
    </source>
</evidence>
<evidence type="ECO:0000256" key="2">
    <source>
        <dbReference type="ARBA" id="ARBA00022679"/>
    </source>
</evidence>
<dbReference type="InterPro" id="IPR029063">
    <property type="entry name" value="SAM-dependent_MTases_sf"/>
</dbReference>
<name>A0ABX1XF07_9BACL</name>
<comment type="caution">
    <text evidence="3">The sequence shown here is derived from an EMBL/GenBank/DDBJ whole genome shotgun (WGS) entry which is preliminary data.</text>
</comment>
<accession>A0ABX1XF07</accession>
<reference evidence="3 4" key="1">
    <citation type="submission" date="2019-10" db="EMBL/GenBank/DDBJ databases">
        <title>Description of Paenibacillus humi sp. nov.</title>
        <authorList>
            <person name="Carlier A."/>
            <person name="Qi S."/>
        </authorList>
    </citation>
    <scope>NUCLEOTIDE SEQUENCE [LARGE SCALE GENOMIC DNA]</scope>
    <source>
        <strain evidence="3 4">LMG 31461</strain>
    </source>
</reference>
<gene>
    <name evidence="3" type="ORF">GC096_22095</name>
</gene>
<keyword evidence="2" id="KW-0808">Transferase</keyword>
<dbReference type="Proteomes" id="UP000653578">
    <property type="component" value="Unassembled WGS sequence"/>
</dbReference>
<sequence length="255" mass="28835">MIITIDTEQGKVLVENETGKKAYDIGSSEAFSYISQTWLRSGWDNKYVYGFSWLGRPIIQLPEDMIRIQELIYSIKPDVIIETGVAHGGSCIFYAGLCKAIGKGRVVGIDVEIRPHNRKAIEEHQMFEYITLIEGNSVDSTIVQEVHSLVDKGETVLLILDSNHTKDHVTKELEAYSSLVSVNSYAVVCDGIMSSLVGAPRSEEDWVWNNPKAAAEKFVERDLRFVLEEPVFPFNEGNIKERVTYWPSAYLKRLN</sequence>
<dbReference type="RefSeq" id="WP_171633291.1">
    <property type="nucleotide sequence ID" value="NZ_WHNY01000065.1"/>
</dbReference>